<dbReference type="PANTHER" id="PTHR12428">
    <property type="entry name" value="OXA1"/>
    <property type="match status" value="1"/>
</dbReference>
<dbReference type="Pfam" id="PF02096">
    <property type="entry name" value="60KD_IMP"/>
    <property type="match status" value="1"/>
</dbReference>
<dbReference type="CDD" id="cd20069">
    <property type="entry name" value="5TM_Oxa1-like"/>
    <property type="match status" value="1"/>
</dbReference>
<keyword evidence="6 11" id="KW-1133">Transmembrane helix</keyword>
<feature type="domain" description="Membrane insertase YidC/Oxa/ALB C-terminal" evidence="12">
    <location>
        <begin position="224"/>
        <end position="421"/>
    </location>
</feature>
<feature type="compositionally biased region" description="Basic and acidic residues" evidence="10">
    <location>
        <begin position="510"/>
        <end position="533"/>
    </location>
</feature>
<comment type="caution">
    <text evidence="13">The sequence shown here is derived from an EMBL/GenBank/DDBJ whole genome shotgun (WGS) entry which is preliminary data.</text>
</comment>
<protein>
    <submittedName>
        <fullName evidence="13">YidC/Oxa1 family membrane protein insertase</fullName>
    </submittedName>
</protein>
<keyword evidence="14" id="KW-1185">Reference proteome</keyword>
<dbReference type="InterPro" id="IPR001708">
    <property type="entry name" value="YidC/ALB3/OXA1/COX18"/>
</dbReference>
<feature type="compositionally biased region" description="Low complexity" evidence="10">
    <location>
        <begin position="111"/>
        <end position="132"/>
    </location>
</feature>
<evidence type="ECO:0000256" key="2">
    <source>
        <dbReference type="ARBA" id="ARBA00009877"/>
    </source>
</evidence>
<feature type="compositionally biased region" description="Low complexity" evidence="10">
    <location>
        <begin position="141"/>
        <end position="156"/>
    </location>
</feature>
<reference evidence="13 14" key="1">
    <citation type="submission" date="2023-01" db="EMBL/GenBank/DDBJ databases">
        <title>Analysis of 21 Apiospora genomes using comparative genomics revels a genus with tremendous synthesis potential of carbohydrate active enzymes and secondary metabolites.</title>
        <authorList>
            <person name="Sorensen T."/>
        </authorList>
    </citation>
    <scope>NUCLEOTIDE SEQUENCE [LARGE SCALE GENOMIC DNA]</scope>
    <source>
        <strain evidence="13 14">CBS 33761</strain>
    </source>
</reference>
<dbReference type="InterPro" id="IPR028055">
    <property type="entry name" value="YidC/Oxa/ALB_C"/>
</dbReference>
<evidence type="ECO:0000256" key="4">
    <source>
        <dbReference type="ARBA" id="ARBA00022792"/>
    </source>
</evidence>
<keyword evidence="4" id="KW-0999">Mitochondrion inner membrane</keyword>
<feature type="transmembrane region" description="Helical" evidence="11">
    <location>
        <begin position="383"/>
        <end position="399"/>
    </location>
</feature>
<feature type="region of interest" description="Disordered" evidence="10">
    <location>
        <begin position="507"/>
        <end position="539"/>
    </location>
</feature>
<evidence type="ECO:0000259" key="12">
    <source>
        <dbReference type="Pfam" id="PF02096"/>
    </source>
</evidence>
<keyword evidence="3 9" id="KW-0812">Transmembrane</keyword>
<evidence type="ECO:0000256" key="1">
    <source>
        <dbReference type="ARBA" id="ARBA00004448"/>
    </source>
</evidence>
<name>A0ABR1RSB1_9PEZI</name>
<evidence type="ECO:0000256" key="6">
    <source>
        <dbReference type="ARBA" id="ARBA00022989"/>
    </source>
</evidence>
<feature type="transmembrane region" description="Helical" evidence="11">
    <location>
        <begin position="224"/>
        <end position="245"/>
    </location>
</feature>
<proteinExistence type="inferred from homology"/>
<feature type="region of interest" description="Disordered" evidence="10">
    <location>
        <begin position="44"/>
        <end position="68"/>
    </location>
</feature>
<evidence type="ECO:0000256" key="10">
    <source>
        <dbReference type="SAM" id="MobiDB-lite"/>
    </source>
</evidence>
<evidence type="ECO:0000256" key="7">
    <source>
        <dbReference type="ARBA" id="ARBA00023128"/>
    </source>
</evidence>
<feature type="compositionally biased region" description="Polar residues" evidence="10">
    <location>
        <begin position="158"/>
        <end position="169"/>
    </location>
</feature>
<evidence type="ECO:0000256" key="5">
    <source>
        <dbReference type="ARBA" id="ARBA00022946"/>
    </source>
</evidence>
<dbReference type="PANTHER" id="PTHR12428:SF66">
    <property type="entry name" value="MITOCHONDRIAL INNER MEMBRANE PROTEIN OXA1L"/>
    <property type="match status" value="1"/>
</dbReference>
<gene>
    <name evidence="13" type="ORF">PG993_014185</name>
</gene>
<feature type="region of interest" description="Disordered" evidence="10">
    <location>
        <begin position="102"/>
        <end position="169"/>
    </location>
</feature>
<dbReference type="EMBL" id="JAQQWK010000013">
    <property type="protein sequence ID" value="KAK8017859.1"/>
    <property type="molecule type" value="Genomic_DNA"/>
</dbReference>
<evidence type="ECO:0000313" key="13">
    <source>
        <dbReference type="EMBL" id="KAK8017859.1"/>
    </source>
</evidence>
<evidence type="ECO:0000256" key="8">
    <source>
        <dbReference type="ARBA" id="ARBA00023136"/>
    </source>
</evidence>
<accession>A0ABR1RSB1</accession>
<keyword evidence="5" id="KW-0809">Transit peptide</keyword>
<evidence type="ECO:0000313" key="14">
    <source>
        <dbReference type="Proteomes" id="UP001444661"/>
    </source>
</evidence>
<feature type="transmembrane region" description="Helical" evidence="11">
    <location>
        <begin position="302"/>
        <end position="324"/>
    </location>
</feature>
<comment type="subcellular location">
    <subcellularLocation>
        <location evidence="9">Membrane</location>
        <topology evidence="9">Multi-pass membrane protein</topology>
    </subcellularLocation>
    <subcellularLocation>
        <location evidence="1">Mitochondrion inner membrane</location>
        <topology evidence="1">Multi-pass membrane protein</topology>
    </subcellularLocation>
</comment>
<comment type="similarity">
    <text evidence="2 9">Belongs to the OXA1/ALB3/YidC family.</text>
</comment>
<feature type="transmembrane region" description="Helical" evidence="11">
    <location>
        <begin position="344"/>
        <end position="363"/>
    </location>
</feature>
<organism evidence="13 14">
    <name type="scientific">Apiospora rasikravindrae</name>
    <dbReference type="NCBI Taxonomy" id="990691"/>
    <lineage>
        <taxon>Eukaryota</taxon>
        <taxon>Fungi</taxon>
        <taxon>Dikarya</taxon>
        <taxon>Ascomycota</taxon>
        <taxon>Pezizomycotina</taxon>
        <taxon>Sordariomycetes</taxon>
        <taxon>Xylariomycetidae</taxon>
        <taxon>Amphisphaeriales</taxon>
        <taxon>Apiosporaceae</taxon>
        <taxon>Apiospora</taxon>
    </lineage>
</organism>
<sequence length="539" mass="58339">MLPARALTGSSASPAMMLRHCVSGTRTGNAKLASSLVSPNRQFSQMRKLGSTSPKQWNSNPSGSLRGQVSGMPRLASMKLSPASPNAFVQRAGATRALSLWPFSSGNKQQPTTTDPTAVPETTTATPASSPSLWDNPPKAPADASTPTPDATAATTGLPGSTPETSNFSSILPDSFDELGIQNILDMPEQIGYLKDLGLDFGWGPTAMCEWLVEHLHVTAGLPWWGAIGAAALLIRLAMVWPSVLGAKYSGRMQIVSKDPEFIQAQDEFKFAVSQQDQAGIMKHRGTMLRLQRAAGTSTMKAIMPPMIAIPLSYGMFRLLRAMGALPVPSLETGGIAWFTDLSVYDPTYMLPLATAVLAVAMFRYQQMSTLHKTPQSESMGKFFIYGMTPFMFLCTMWLPAALQWFFFTFSALSTVQNWVLVQPAIRRMTGLPPLPGKPTMITDSQSKRMGIGYQAPARPAIVAQPATPSPTGIKGIMDGASKKFQGVGDGLTNAIKDYSGGEKGIARKKAAEYEARRSREEKEKALRRLEQRRGRKQA</sequence>
<evidence type="ECO:0000256" key="11">
    <source>
        <dbReference type="SAM" id="Phobius"/>
    </source>
</evidence>
<evidence type="ECO:0000256" key="3">
    <source>
        <dbReference type="ARBA" id="ARBA00022692"/>
    </source>
</evidence>
<dbReference type="Proteomes" id="UP001444661">
    <property type="component" value="Unassembled WGS sequence"/>
</dbReference>
<keyword evidence="8 11" id="KW-0472">Membrane</keyword>
<feature type="compositionally biased region" description="Polar residues" evidence="10">
    <location>
        <begin position="44"/>
        <end position="67"/>
    </location>
</feature>
<keyword evidence="7" id="KW-0496">Mitochondrion</keyword>
<evidence type="ECO:0000256" key="9">
    <source>
        <dbReference type="RuleBase" id="RU003945"/>
    </source>
</evidence>